<evidence type="ECO:0000313" key="3">
    <source>
        <dbReference type="Proteomes" id="UP000003751"/>
    </source>
</evidence>
<evidence type="ECO:0000313" key="1">
    <source>
        <dbReference type="EMBL" id="EFW92890.1"/>
    </source>
</evidence>
<dbReference type="EMBL" id="AEMG01000006">
    <property type="protein sequence ID" value="EFW92890.1"/>
    <property type="molecule type" value="Genomic_DNA"/>
</dbReference>
<protein>
    <submittedName>
        <fullName evidence="1">Uncharacterized protein</fullName>
    </submittedName>
</protein>
<reference evidence="2" key="2">
    <citation type="submission" date="2016-11" db="EMBL/GenBank/DDBJ databases">
        <authorList>
            <person name="Jaros S."/>
            <person name="Januszkiewicz K."/>
            <person name="Wedrychowicz H."/>
        </authorList>
    </citation>
    <scope>NUCLEOTIDE SEQUENCE [LARGE SCALE GENOMIC DNA]</scope>
    <source>
        <strain evidence="2">DX253</strain>
    </source>
</reference>
<organism evidence="1 3">
    <name type="scientific">Haladaptatus paucihalophilus DX253</name>
    <dbReference type="NCBI Taxonomy" id="797209"/>
    <lineage>
        <taxon>Archaea</taxon>
        <taxon>Methanobacteriati</taxon>
        <taxon>Methanobacteriota</taxon>
        <taxon>Stenosarchaea group</taxon>
        <taxon>Halobacteria</taxon>
        <taxon>Halobacteriales</taxon>
        <taxon>Haladaptataceae</taxon>
        <taxon>Haladaptatus</taxon>
    </lineage>
</organism>
<evidence type="ECO:0000313" key="4">
    <source>
        <dbReference type="Proteomes" id="UP000184203"/>
    </source>
</evidence>
<dbReference type="AlphaFoldDB" id="E7QSC1"/>
<dbReference type="Proteomes" id="UP000003751">
    <property type="component" value="Unassembled WGS sequence"/>
</dbReference>
<name>E7QSC1_HALPU</name>
<gene>
    <name evidence="2" type="ORF">SAMN05444342_0563</name>
    <name evidence="1" type="ORF">ZOD2009_08469</name>
</gene>
<keyword evidence="4" id="KW-1185">Reference proteome</keyword>
<accession>E7QSC1</accession>
<sequence>MVIINEFSIIFKVLAHPCLTMAREPTLDTVLIGAVGAGAAALIGTRALEYYRERRRHSTPHVVCTDCGEAMPIDDVLDPAVTCACATSNVRMD</sequence>
<dbReference type="EMBL" id="FRAN01000001">
    <property type="protein sequence ID" value="SHK09744.1"/>
    <property type="molecule type" value="Genomic_DNA"/>
</dbReference>
<reference evidence="1 3" key="1">
    <citation type="journal article" date="2014" name="ISME J.">
        <title>Trehalose/2-sulfotrehalose biosynthesis and glycine-betaine uptake are widely spread mechanisms for osmoadaptation in the Halobacteriales.</title>
        <authorList>
            <person name="Youssef N.H."/>
            <person name="Savage-Ashlock K.N."/>
            <person name="McCully A.L."/>
            <person name="Luedtke B."/>
            <person name="Shaw E.I."/>
            <person name="Hoff W.D."/>
            <person name="Elshahed M.S."/>
        </authorList>
    </citation>
    <scope>NUCLEOTIDE SEQUENCE [LARGE SCALE GENOMIC DNA]</scope>
    <source>
        <strain evidence="1 3">DX253</strain>
    </source>
</reference>
<dbReference type="PATRIC" id="fig|797209.4.peg.1694"/>
<reference evidence="4" key="3">
    <citation type="submission" date="2016-11" db="EMBL/GenBank/DDBJ databases">
        <authorList>
            <person name="Varghese N."/>
            <person name="Submissions S."/>
        </authorList>
    </citation>
    <scope>NUCLEOTIDE SEQUENCE [LARGE SCALE GENOMIC DNA]</scope>
    <source>
        <strain evidence="4">DX253</strain>
    </source>
</reference>
<dbReference type="OrthoDB" id="269277at2157"/>
<proteinExistence type="predicted"/>
<dbReference type="Proteomes" id="UP000184203">
    <property type="component" value="Unassembled WGS sequence"/>
</dbReference>
<dbReference type="STRING" id="797209.GCA_000376445_00375"/>
<evidence type="ECO:0000313" key="2">
    <source>
        <dbReference type="EMBL" id="SHK09744.1"/>
    </source>
</evidence>